<dbReference type="InterPro" id="IPR007890">
    <property type="entry name" value="CHASE2"/>
</dbReference>
<dbReference type="GO" id="GO:0004016">
    <property type="term" value="F:adenylate cyclase activity"/>
    <property type="evidence" value="ECO:0007669"/>
    <property type="project" value="UniProtKB-ARBA"/>
</dbReference>
<dbReference type="OrthoDB" id="9806704at2"/>
<organism evidence="3 4">
    <name type="scientific">Spirochaeta lutea</name>
    <dbReference type="NCBI Taxonomy" id="1480694"/>
    <lineage>
        <taxon>Bacteria</taxon>
        <taxon>Pseudomonadati</taxon>
        <taxon>Spirochaetota</taxon>
        <taxon>Spirochaetia</taxon>
        <taxon>Spirochaetales</taxon>
        <taxon>Spirochaetaceae</taxon>
        <taxon>Spirochaeta</taxon>
    </lineage>
</organism>
<feature type="domain" description="Guanylate cyclase" evidence="2">
    <location>
        <begin position="644"/>
        <end position="778"/>
    </location>
</feature>
<dbReference type="AlphaFoldDB" id="A0A098QTP1"/>
<dbReference type="PROSITE" id="PS50125">
    <property type="entry name" value="GUANYLATE_CYCLASE_2"/>
    <property type="match status" value="1"/>
</dbReference>
<dbReference type="CDD" id="cd07302">
    <property type="entry name" value="CHD"/>
    <property type="match status" value="1"/>
</dbReference>
<feature type="transmembrane region" description="Helical" evidence="1">
    <location>
        <begin position="529"/>
        <end position="547"/>
    </location>
</feature>
<dbReference type="SMART" id="SM01080">
    <property type="entry name" value="CHASE2"/>
    <property type="match status" value="1"/>
</dbReference>
<dbReference type="GO" id="GO:0035556">
    <property type="term" value="P:intracellular signal transduction"/>
    <property type="evidence" value="ECO:0007669"/>
    <property type="project" value="InterPro"/>
</dbReference>
<dbReference type="Pfam" id="PF05226">
    <property type="entry name" value="CHASE2"/>
    <property type="match status" value="1"/>
</dbReference>
<gene>
    <name evidence="3" type="ORF">DC28_13390</name>
</gene>
<dbReference type="RefSeq" id="WP_037549516.1">
    <property type="nucleotide sequence ID" value="NZ_JNUP01000071.1"/>
</dbReference>
<dbReference type="STRING" id="1480694.DC28_13390"/>
<keyword evidence="1" id="KW-0812">Transmembrane</keyword>
<dbReference type="SUPFAM" id="SSF55073">
    <property type="entry name" value="Nucleotide cyclase"/>
    <property type="match status" value="1"/>
</dbReference>
<sequence length="902" mass="101757">MKLRIKAELIIPFIIIGIVALFGFTRFFSMFDGLTYNAFLGSKEQIAERPELILVDVDDRAVEMAGSWPMRRSIFGRALLVMRELGARTAVFDIEYVDASQRGINADYLDTELPRIFNHEFESLQSNTRALIEALSQGYIPPEDAQEYLPDLRADAQNRKETLLKSIEGVVIDNDEYLGRAAAFFQDSFFTINMFNIPTPVLPEDEELAFLIETSIPLEGITVVDDSRIPRRNSMNPTIYPVLSRAAGAGFPNVIIDSDGIRRRINLIYKFQDRYYGQLAFRPLLDYLGNPEITIYKDKIVLSAVKDPRGSLGETVTIPLAPDGTMLINWLHTPYVESFTHLPFGELMLHDQLFTLLIRNLDARRDWGYLQAHQGQTPLGDFLNYWHSLILEMESAPDQLDAQGVYEIREQFLAEVASLLQPETRRALESSIEEVYAAGNLPEEDYQVLRQDIPQWFEATAEVLRDLNASRQRLTEYLDGAFAIIGHTATATTDIGVNPFHGEYMNVGTHASIANTILNNRFLDQTPDWVGLLIAALICIPYGIVASNLDSKKILILGIILLTILVVALLVFFILTGIYPDSARVILAFFLTFITTSIVKFFSTEREKSFLRKAFSHYLSTDVIKEIVSNPERLKLGGDKKVLTAIFTDVRGFSTISEKLDPVDLVKLLNRYLGAMSDIILDMNGTIDKYEGDAIISFFGAPIDIPDHADRACLSAVRMKRLEQQLNQEFQAQGMSPDHLLTRIGINTGEMVVGNMGTEKKMDYTIMGNHVNLAARLEGVNKLYGTWILTSEATKTACTSDLVFRKLDRVRVVGIKEPVRLYEVVEERDHLDGQLSEILPAYHRAFDLFEAKDWEAARKGFAQILSKAPEDGPSKLYLERCEKFISSPPKADWDGVFNMTTK</sequence>
<dbReference type="EMBL" id="JNUP01000071">
    <property type="protein sequence ID" value="KGE70931.1"/>
    <property type="molecule type" value="Genomic_DNA"/>
</dbReference>
<dbReference type="InterPro" id="IPR001054">
    <property type="entry name" value="A/G_cyclase"/>
</dbReference>
<dbReference type="SMART" id="SM00044">
    <property type="entry name" value="CYCc"/>
    <property type="match status" value="1"/>
</dbReference>
<dbReference type="Gene3D" id="3.30.70.1230">
    <property type="entry name" value="Nucleotide cyclase"/>
    <property type="match status" value="1"/>
</dbReference>
<keyword evidence="1" id="KW-0472">Membrane</keyword>
<dbReference type="PANTHER" id="PTHR43081:SF1">
    <property type="entry name" value="ADENYLATE CYCLASE, TERMINAL-DIFFERENTIATION SPECIFIC"/>
    <property type="match status" value="1"/>
</dbReference>
<proteinExistence type="predicted"/>
<evidence type="ECO:0000256" key="1">
    <source>
        <dbReference type="SAM" id="Phobius"/>
    </source>
</evidence>
<dbReference type="eggNOG" id="COG2114">
    <property type="taxonomic scope" value="Bacteria"/>
</dbReference>
<dbReference type="Pfam" id="PF00211">
    <property type="entry name" value="Guanylate_cyc"/>
    <property type="match status" value="1"/>
</dbReference>
<feature type="transmembrane region" description="Helical" evidence="1">
    <location>
        <begin position="9"/>
        <end position="28"/>
    </location>
</feature>
<accession>A0A098QTP1</accession>
<dbReference type="GO" id="GO:0006171">
    <property type="term" value="P:cAMP biosynthetic process"/>
    <property type="evidence" value="ECO:0007669"/>
    <property type="project" value="TreeGrafter"/>
</dbReference>
<evidence type="ECO:0000313" key="4">
    <source>
        <dbReference type="Proteomes" id="UP000029692"/>
    </source>
</evidence>
<evidence type="ECO:0000313" key="3">
    <source>
        <dbReference type="EMBL" id="KGE70931.1"/>
    </source>
</evidence>
<keyword evidence="4" id="KW-1185">Reference proteome</keyword>
<dbReference type="Proteomes" id="UP000029692">
    <property type="component" value="Unassembled WGS sequence"/>
</dbReference>
<dbReference type="InterPro" id="IPR029787">
    <property type="entry name" value="Nucleotide_cyclase"/>
</dbReference>
<dbReference type="InterPro" id="IPR050697">
    <property type="entry name" value="Adenylyl/Guanylyl_Cyclase_3/4"/>
</dbReference>
<protein>
    <recommendedName>
        <fullName evidence="2">Guanylate cyclase domain-containing protein</fullName>
    </recommendedName>
</protein>
<dbReference type="eggNOG" id="COG4252">
    <property type="taxonomic scope" value="Bacteria"/>
</dbReference>
<comment type="caution">
    <text evidence="3">The sequence shown here is derived from an EMBL/GenBank/DDBJ whole genome shotgun (WGS) entry which is preliminary data.</text>
</comment>
<name>A0A098QTP1_9SPIO</name>
<feature type="transmembrane region" description="Helical" evidence="1">
    <location>
        <begin position="554"/>
        <end position="579"/>
    </location>
</feature>
<evidence type="ECO:0000259" key="2">
    <source>
        <dbReference type="PROSITE" id="PS50125"/>
    </source>
</evidence>
<reference evidence="3 4" key="1">
    <citation type="submission" date="2014-05" db="EMBL/GenBank/DDBJ databases">
        <title>De novo Genome Sequence of Spirocheata sp.</title>
        <authorList>
            <person name="Shivani Y."/>
            <person name="Subhash Y."/>
            <person name="Tushar L."/>
            <person name="Sasikala C."/>
            <person name="Ramana C.V."/>
        </authorList>
    </citation>
    <scope>NUCLEOTIDE SEQUENCE [LARGE SCALE GENOMIC DNA]</scope>
    <source>
        <strain evidence="3 4">JC230</strain>
    </source>
</reference>
<dbReference type="PANTHER" id="PTHR43081">
    <property type="entry name" value="ADENYLATE CYCLASE, TERMINAL-DIFFERENTIATION SPECIFIC-RELATED"/>
    <property type="match status" value="1"/>
</dbReference>
<feature type="transmembrane region" description="Helical" evidence="1">
    <location>
        <begin position="585"/>
        <end position="603"/>
    </location>
</feature>
<keyword evidence="1" id="KW-1133">Transmembrane helix</keyword>